<dbReference type="Proteomes" id="UP001152797">
    <property type="component" value="Unassembled WGS sequence"/>
</dbReference>
<comment type="caution">
    <text evidence="7">The sequence shown here is derived from an EMBL/GenBank/DDBJ whole genome shotgun (WGS) entry which is preliminary data.</text>
</comment>
<dbReference type="EMBL" id="CAMXCT030002651">
    <property type="protein sequence ID" value="CAL4786881.1"/>
    <property type="molecule type" value="Genomic_DNA"/>
</dbReference>
<keyword evidence="3" id="KW-0810">Translation regulation</keyword>
<organism evidence="7">
    <name type="scientific">Cladocopium goreaui</name>
    <dbReference type="NCBI Taxonomy" id="2562237"/>
    <lineage>
        <taxon>Eukaryota</taxon>
        <taxon>Sar</taxon>
        <taxon>Alveolata</taxon>
        <taxon>Dinophyceae</taxon>
        <taxon>Suessiales</taxon>
        <taxon>Symbiodiniaceae</taxon>
        <taxon>Cladocopium</taxon>
    </lineage>
</organism>
<dbReference type="InterPro" id="IPR023398">
    <property type="entry name" value="TIF_eIF4e-like"/>
</dbReference>
<evidence type="ECO:0000256" key="4">
    <source>
        <dbReference type="ARBA" id="ARBA00022884"/>
    </source>
</evidence>
<sequence>MVFLSFNSAVTAPDEVAELHGDEDSLMDDLPLKCSWVVWQQRAAPKSTSGTSSSHYEESTKQIASISSVEEFWQTWERLPQPSDLLTRRMAEKNLDGSEDCHYVDALMIFREGVLPQWEDAANSEGGHFQFHFKTSTGAAQLDEYWNNVVLGTLGNTLEPDMITGLRLVDKITGPKGGVPSTLRIEASWCGLAVLKIRRRTGAVAALQRNIESCLATRTLEGRLGHVPKVGGLHLLDGESQKVDRRRFLGEGRAEEPQDDAAPMALPLDRDTSENTLDPTEVLGFAALLEVSGNSVYISKLCKGRTCNDATFPILDYDPAQKKCVCLRHPCWDDNGVQHKCPGDVPEDKYLSFYHDSQGKLNCGCSKEPNYKSVYLSKDLCKDSHCTPEHPILDYDEEKQTCICRTHPCWDDNGLTHSCPDAKFPILRFRYDEENKNVCECIAPMHPPRDEL</sequence>
<evidence type="ECO:0000313" key="7">
    <source>
        <dbReference type="EMBL" id="CAI3999569.1"/>
    </source>
</evidence>
<dbReference type="GO" id="GO:0016281">
    <property type="term" value="C:eukaryotic translation initiation factor 4F complex"/>
    <property type="evidence" value="ECO:0007669"/>
    <property type="project" value="TreeGrafter"/>
</dbReference>
<name>A0A9P1CWI2_9DINO</name>
<gene>
    <name evidence="7" type="ORF">C1SCF055_LOCUS25756</name>
</gene>
<evidence type="ECO:0000313" key="9">
    <source>
        <dbReference type="EMBL" id="CAL4786881.1"/>
    </source>
</evidence>
<dbReference type="GO" id="GO:0006417">
    <property type="term" value="P:regulation of translation"/>
    <property type="evidence" value="ECO:0007669"/>
    <property type="project" value="UniProtKB-KW"/>
</dbReference>
<dbReference type="OrthoDB" id="590761at2759"/>
<keyword evidence="10" id="KW-1185">Reference proteome</keyword>
<evidence type="ECO:0000313" key="8">
    <source>
        <dbReference type="EMBL" id="CAL1152944.1"/>
    </source>
</evidence>
<dbReference type="Pfam" id="PF01652">
    <property type="entry name" value="IF4E"/>
    <property type="match status" value="1"/>
</dbReference>
<evidence type="ECO:0000313" key="10">
    <source>
        <dbReference type="Proteomes" id="UP001152797"/>
    </source>
</evidence>
<dbReference type="GO" id="GO:0000340">
    <property type="term" value="F:RNA 7-methylguanosine cap binding"/>
    <property type="evidence" value="ECO:0007669"/>
    <property type="project" value="TreeGrafter"/>
</dbReference>
<evidence type="ECO:0000256" key="6">
    <source>
        <dbReference type="RuleBase" id="RU004374"/>
    </source>
</evidence>
<evidence type="ECO:0000256" key="1">
    <source>
        <dbReference type="ARBA" id="ARBA00009860"/>
    </source>
</evidence>
<dbReference type="InterPro" id="IPR001040">
    <property type="entry name" value="TIF_eIF_4E"/>
</dbReference>
<dbReference type="AlphaFoldDB" id="A0A9P1CWI2"/>
<keyword evidence="4 6" id="KW-0694">RNA-binding</keyword>
<reference evidence="8" key="2">
    <citation type="submission" date="2024-04" db="EMBL/GenBank/DDBJ databases">
        <authorList>
            <person name="Chen Y."/>
            <person name="Shah S."/>
            <person name="Dougan E. K."/>
            <person name="Thang M."/>
            <person name="Chan C."/>
        </authorList>
    </citation>
    <scope>NUCLEOTIDE SEQUENCE [LARGE SCALE GENOMIC DNA]</scope>
</reference>
<dbReference type="SUPFAM" id="SSF55418">
    <property type="entry name" value="eIF4e-like"/>
    <property type="match status" value="1"/>
</dbReference>
<dbReference type="Gene3D" id="3.30.760.10">
    <property type="entry name" value="RNA Cap, Translation Initiation Factor Eif4e"/>
    <property type="match status" value="1"/>
</dbReference>
<dbReference type="GO" id="GO:0003743">
    <property type="term" value="F:translation initiation factor activity"/>
    <property type="evidence" value="ECO:0007669"/>
    <property type="project" value="UniProtKB-KW"/>
</dbReference>
<dbReference type="PANTHER" id="PTHR11960">
    <property type="entry name" value="EUKARYOTIC TRANSLATION INITIATION FACTOR 4E RELATED"/>
    <property type="match status" value="1"/>
</dbReference>
<dbReference type="EMBL" id="CAMXCT020002651">
    <property type="protein sequence ID" value="CAL1152944.1"/>
    <property type="molecule type" value="Genomic_DNA"/>
</dbReference>
<evidence type="ECO:0000256" key="5">
    <source>
        <dbReference type="ARBA" id="ARBA00022917"/>
    </source>
</evidence>
<keyword evidence="2 6" id="KW-0396">Initiation factor</keyword>
<comment type="similarity">
    <text evidence="1 6">Belongs to the eukaryotic initiation factor 4E family.</text>
</comment>
<accession>A0A9P1CWI2</accession>
<dbReference type="PANTHER" id="PTHR11960:SF8">
    <property type="entry name" value="EUKARYOTIC TRANSLATION INITIATION FACTOR 4E1-RELATED"/>
    <property type="match status" value="1"/>
</dbReference>
<protein>
    <submittedName>
        <fullName evidence="9">Eukaryotic translation initiation factor NCBP</fullName>
    </submittedName>
</protein>
<evidence type="ECO:0000256" key="2">
    <source>
        <dbReference type="ARBA" id="ARBA00022540"/>
    </source>
</evidence>
<dbReference type="EMBL" id="CAMXCT010002651">
    <property type="protein sequence ID" value="CAI3999569.1"/>
    <property type="molecule type" value="Genomic_DNA"/>
</dbReference>
<evidence type="ECO:0000256" key="3">
    <source>
        <dbReference type="ARBA" id="ARBA00022845"/>
    </source>
</evidence>
<keyword evidence="5 6" id="KW-0648">Protein biosynthesis</keyword>
<proteinExistence type="inferred from homology"/>
<reference evidence="7" key="1">
    <citation type="submission" date="2022-10" db="EMBL/GenBank/DDBJ databases">
        <authorList>
            <person name="Chen Y."/>
            <person name="Dougan E. K."/>
            <person name="Chan C."/>
            <person name="Rhodes N."/>
            <person name="Thang M."/>
        </authorList>
    </citation>
    <scope>NUCLEOTIDE SEQUENCE</scope>
</reference>